<dbReference type="InterPro" id="IPR001632">
    <property type="entry name" value="WD40_G-protein_beta-like"/>
</dbReference>
<dbReference type="PRINTS" id="PR00320">
    <property type="entry name" value="GPROTEINBRPT"/>
</dbReference>
<dbReference type="InterPro" id="IPR036322">
    <property type="entry name" value="WD40_repeat_dom_sf"/>
</dbReference>
<keyword evidence="4" id="KW-0807">Transducer</keyword>
<dbReference type="PROSITE" id="PS50294">
    <property type="entry name" value="WD_REPEATS_REGION"/>
    <property type="match status" value="3"/>
</dbReference>
<evidence type="ECO:0000256" key="2">
    <source>
        <dbReference type="ARBA" id="ARBA00022574"/>
    </source>
</evidence>
<dbReference type="InterPro" id="IPR019775">
    <property type="entry name" value="WD40_repeat_CS"/>
</dbReference>
<keyword evidence="3" id="KW-0677">Repeat</keyword>
<dbReference type="SMART" id="SM00320">
    <property type="entry name" value="WD40"/>
    <property type="match status" value="7"/>
</dbReference>
<dbReference type="PROSITE" id="PS50082">
    <property type="entry name" value="WD_REPEATS_2"/>
    <property type="match status" value="5"/>
</dbReference>
<reference evidence="7" key="1">
    <citation type="submission" date="2022-11" db="UniProtKB">
        <authorList>
            <consortium name="WormBaseParasite"/>
        </authorList>
    </citation>
    <scope>IDENTIFICATION</scope>
</reference>
<keyword evidence="2 5" id="KW-0853">WD repeat</keyword>
<dbReference type="Gene3D" id="2.130.10.10">
    <property type="entry name" value="YVTN repeat-like/Quinoprotein amine dehydrogenase"/>
    <property type="match status" value="1"/>
</dbReference>
<dbReference type="InterPro" id="IPR001680">
    <property type="entry name" value="WD40_rpt"/>
</dbReference>
<accession>A0A915DVD1</accession>
<sequence length="346" mass="37581">MEELVKEAEQLRFEVSKMRKEESNSRSCQSNALAEGSKHLKAIEKMQLVNRAVLRGHLSKVYAMHWASDSRNLVSASQDGKLIVWDAHKAFKLFLVPLRSAWVMTCAYAPSGSFVACGGLDNVCSIYSLKSLEGSAHLSRVLSGHEAFVSCCRFIDDNKVLTASGDKTCALWDVEKRARIADFSGHTAGVMSLSLNPKDNNVFVSGACDASAKLWDIRLPKSAQISFVGNRDDINDIKFFPSGQAFATGSDDGTCRMFDVAACTQLACYSNTTNNNAEITSIDFSASGRLLFSGDNAFNCNIWDAMKQERVGVLAGHSQRVSCLGVAGNGSAVCTGSWDGLLKLWN</sequence>
<keyword evidence="6" id="KW-1185">Reference proteome</keyword>
<dbReference type="Pfam" id="PF25391">
    <property type="entry name" value="WD40_Gbeta"/>
    <property type="match status" value="1"/>
</dbReference>
<dbReference type="Proteomes" id="UP000887574">
    <property type="component" value="Unplaced"/>
</dbReference>
<dbReference type="InterPro" id="IPR020472">
    <property type="entry name" value="WD40_PAC1"/>
</dbReference>
<evidence type="ECO:0000256" key="1">
    <source>
        <dbReference type="ARBA" id="ARBA00009768"/>
    </source>
</evidence>
<evidence type="ECO:0000256" key="3">
    <source>
        <dbReference type="ARBA" id="ARBA00022737"/>
    </source>
</evidence>
<dbReference type="InterPro" id="IPR015943">
    <property type="entry name" value="WD40/YVTN_repeat-like_dom_sf"/>
</dbReference>
<evidence type="ECO:0000256" key="4">
    <source>
        <dbReference type="ARBA" id="ARBA00023224"/>
    </source>
</evidence>
<dbReference type="WBParaSite" id="jg24074">
    <property type="protein sequence ID" value="jg24074"/>
    <property type="gene ID" value="jg24074"/>
</dbReference>
<feature type="repeat" description="WD" evidence="5">
    <location>
        <begin position="142"/>
        <end position="182"/>
    </location>
</feature>
<dbReference type="PIRSF" id="PIRSF002394">
    <property type="entry name" value="GN-bd_beta"/>
    <property type="match status" value="1"/>
</dbReference>
<feature type="repeat" description="WD" evidence="5">
    <location>
        <begin position="54"/>
        <end position="86"/>
    </location>
</feature>
<feature type="repeat" description="WD" evidence="5">
    <location>
        <begin position="183"/>
        <end position="225"/>
    </location>
</feature>
<evidence type="ECO:0000313" key="7">
    <source>
        <dbReference type="WBParaSite" id="jg24074"/>
    </source>
</evidence>
<feature type="repeat" description="WD" evidence="5">
    <location>
        <begin position="314"/>
        <end position="346"/>
    </location>
</feature>
<name>A0A915DVD1_9BILA</name>
<dbReference type="InterPro" id="IPR016346">
    <property type="entry name" value="G-protein_beta_1-5"/>
</dbReference>
<dbReference type="PANTHER" id="PTHR19850">
    <property type="entry name" value="GUANINE NUCLEOTIDE-BINDING PROTEIN BETA G PROTEIN BETA"/>
    <property type="match status" value="1"/>
</dbReference>
<dbReference type="PRINTS" id="PR00319">
    <property type="entry name" value="GPROTEINB"/>
</dbReference>
<evidence type="ECO:0000313" key="6">
    <source>
        <dbReference type="Proteomes" id="UP000887574"/>
    </source>
</evidence>
<feature type="repeat" description="WD" evidence="5">
    <location>
        <begin position="227"/>
        <end position="260"/>
    </location>
</feature>
<dbReference type="GO" id="GO:0007165">
    <property type="term" value="P:signal transduction"/>
    <property type="evidence" value="ECO:0007669"/>
    <property type="project" value="UniProtKB-KW"/>
</dbReference>
<proteinExistence type="inferred from homology"/>
<organism evidence="6 7">
    <name type="scientific">Ditylenchus dipsaci</name>
    <dbReference type="NCBI Taxonomy" id="166011"/>
    <lineage>
        <taxon>Eukaryota</taxon>
        <taxon>Metazoa</taxon>
        <taxon>Ecdysozoa</taxon>
        <taxon>Nematoda</taxon>
        <taxon>Chromadorea</taxon>
        <taxon>Rhabditida</taxon>
        <taxon>Tylenchina</taxon>
        <taxon>Tylenchomorpha</taxon>
        <taxon>Sphaerularioidea</taxon>
        <taxon>Anguinidae</taxon>
        <taxon>Anguininae</taxon>
        <taxon>Ditylenchus</taxon>
    </lineage>
</organism>
<comment type="similarity">
    <text evidence="1">Belongs to the WD repeat G protein beta family.</text>
</comment>
<dbReference type="CDD" id="cd00200">
    <property type="entry name" value="WD40"/>
    <property type="match status" value="1"/>
</dbReference>
<dbReference type="PROSITE" id="PS00678">
    <property type="entry name" value="WD_REPEATS_1"/>
    <property type="match status" value="1"/>
</dbReference>
<evidence type="ECO:0000256" key="5">
    <source>
        <dbReference type="PROSITE-ProRule" id="PRU00221"/>
    </source>
</evidence>
<dbReference type="SUPFAM" id="SSF50978">
    <property type="entry name" value="WD40 repeat-like"/>
    <property type="match status" value="1"/>
</dbReference>
<protein>
    <submittedName>
        <fullName evidence="7">Uncharacterized protein</fullName>
    </submittedName>
</protein>
<dbReference type="AlphaFoldDB" id="A0A915DVD1"/>